<keyword evidence="3" id="KW-0328">Glycosyltransferase</keyword>
<dbReference type="GO" id="GO:0008955">
    <property type="term" value="F:peptidoglycan glycosyltransferase activity"/>
    <property type="evidence" value="ECO:0007669"/>
    <property type="project" value="UniProtKB-EC"/>
</dbReference>
<organism evidence="11 12">
    <name type="scientific">Candidatus Lloydbacteria bacterium RIFCSPHIGHO2_02_FULL_50_13</name>
    <dbReference type="NCBI Taxonomy" id="1798661"/>
    <lineage>
        <taxon>Bacteria</taxon>
        <taxon>Candidatus Lloydiibacteriota</taxon>
    </lineage>
</organism>
<keyword evidence="9" id="KW-1133">Transmembrane helix</keyword>
<evidence type="ECO:0000313" key="12">
    <source>
        <dbReference type="Proteomes" id="UP000177996"/>
    </source>
</evidence>
<keyword evidence="9" id="KW-0472">Membrane</keyword>
<dbReference type="Gene3D" id="3.40.710.10">
    <property type="entry name" value="DD-peptidase/beta-lactamase superfamily"/>
    <property type="match status" value="1"/>
</dbReference>
<feature type="region of interest" description="Disordered" evidence="8">
    <location>
        <begin position="806"/>
        <end position="864"/>
    </location>
</feature>
<evidence type="ECO:0000256" key="2">
    <source>
        <dbReference type="ARBA" id="ARBA00022670"/>
    </source>
</evidence>
<evidence type="ECO:0000256" key="6">
    <source>
        <dbReference type="ARBA" id="ARBA00044770"/>
    </source>
</evidence>
<dbReference type="EC" id="2.4.99.28" evidence="6"/>
<keyword evidence="2" id="KW-0378">Hydrolase</keyword>
<feature type="transmembrane region" description="Helical" evidence="9">
    <location>
        <begin position="14"/>
        <end position="34"/>
    </location>
</feature>
<dbReference type="AlphaFoldDB" id="A0A1G2D999"/>
<evidence type="ECO:0000256" key="7">
    <source>
        <dbReference type="ARBA" id="ARBA00049902"/>
    </source>
</evidence>
<keyword evidence="4" id="KW-0808">Transferase</keyword>
<reference evidence="11 12" key="1">
    <citation type="journal article" date="2016" name="Nat. Commun.">
        <title>Thousands of microbial genomes shed light on interconnected biogeochemical processes in an aquifer system.</title>
        <authorList>
            <person name="Anantharaman K."/>
            <person name="Brown C.T."/>
            <person name="Hug L.A."/>
            <person name="Sharon I."/>
            <person name="Castelle C.J."/>
            <person name="Probst A.J."/>
            <person name="Thomas B.C."/>
            <person name="Singh A."/>
            <person name="Wilkins M.J."/>
            <person name="Karaoz U."/>
            <person name="Brodie E.L."/>
            <person name="Williams K.H."/>
            <person name="Hubbard S.S."/>
            <person name="Banfield J.F."/>
        </authorList>
    </citation>
    <scope>NUCLEOTIDE SEQUENCE [LARGE SCALE GENOMIC DNA]</scope>
</reference>
<feature type="compositionally biased region" description="Polar residues" evidence="8">
    <location>
        <begin position="853"/>
        <end position="864"/>
    </location>
</feature>
<evidence type="ECO:0000256" key="4">
    <source>
        <dbReference type="ARBA" id="ARBA00022679"/>
    </source>
</evidence>
<sequence length="864" mass="95659">MDDQRRPKSSQKTLLGRIWGVLRLIMLWPVLCWIGRMLVRFFAVVGFVAVAGGLGFIYAPEIIIGLDMLRPEYFDAQLGTNRKNIERLHEPGYFSQATGIVSPEQKTLACISSPEHRVLITDSGDIPELLKKAILASEDKNFFEHEGVDMWGVARAAFNQYVLHVSSSGASTITMQIAKDLRKGTNHRSTPRQKISDIIMAIRIEREFLKLQLLLKYVNMPFLGRDQYGFQAASWAYFGKPVQGLELHQVAMLVALINKPSLLVRSYARDRSLKYPEKIREANWGELLRGTRRVLERMSQEGYIDDATHARAADAVDQKLRDEVLPLGAGCGANSYYMESARQEAIQILQSLNGRSDLDRGGYTLAVPHDRGLEDVLGMAVKMTEATYLARHENDPDNDQLRLGAFAVQFDGAVLAEVGNVDFKRLKHDVMRLGWRQPGSAFKIYTYGGLVEHLVNEVLLGEHPPETLDDIVREVMKRCTVLDEPVGVSLGRGRGVKEIRNFRSNNPKEKQYWGWMLCKDALGRSQNAAAIRAGQQAGIKHIIELTYRLGMPKDPKHTLQPYPTCAIGSCEANPLGMTGAAAFVNGGFKVTPRFINDLCKDGKSLLNKDEMGRGLECDMKGKNRPLQERVIHPAVALIMSDILQAPLTDEFGTAKSLRKGVVPGMDILGTAVGKLSPDERKKRMLAFPIEEAGELACKTGTATNADGRTSDVWLVCFVPGPLESPEKGIMLVFWMGKDSKAHSLGNRGADGGSGFAETGGRNWTHSAATVFSFLQKERGLLQPGNRFKPIYRDDVLFGFDAKKLAPPKDTPVADSEESVIVDPSDPNTPPELLEQFLKEQKAVPSPDEEAGTTGENSPTETSRD</sequence>
<dbReference type="GO" id="GO:0006508">
    <property type="term" value="P:proteolysis"/>
    <property type="evidence" value="ECO:0007669"/>
    <property type="project" value="UniProtKB-KW"/>
</dbReference>
<evidence type="ECO:0000256" key="9">
    <source>
        <dbReference type="SAM" id="Phobius"/>
    </source>
</evidence>
<dbReference type="EMBL" id="MHLL01000011">
    <property type="protein sequence ID" value="OGZ10215.1"/>
    <property type="molecule type" value="Genomic_DNA"/>
</dbReference>
<protein>
    <recommendedName>
        <fullName evidence="6">peptidoglycan glycosyltransferase</fullName>
        <ecNumber evidence="6">2.4.99.28</ecNumber>
    </recommendedName>
</protein>
<keyword evidence="2" id="KW-0645">Protease</keyword>
<keyword evidence="9" id="KW-0812">Transmembrane</keyword>
<feature type="transmembrane region" description="Helical" evidence="9">
    <location>
        <begin position="41"/>
        <end position="59"/>
    </location>
</feature>
<dbReference type="STRING" id="1798661.A3D65_03925"/>
<dbReference type="SUPFAM" id="SSF56601">
    <property type="entry name" value="beta-lactamase/transpeptidase-like"/>
    <property type="match status" value="1"/>
</dbReference>
<dbReference type="InterPro" id="IPR050396">
    <property type="entry name" value="Glycosyltr_51/Transpeptidase"/>
</dbReference>
<dbReference type="GO" id="GO:0004180">
    <property type="term" value="F:carboxypeptidase activity"/>
    <property type="evidence" value="ECO:0007669"/>
    <property type="project" value="UniProtKB-KW"/>
</dbReference>
<feature type="domain" description="Glycosyl transferase family 51" evidence="10">
    <location>
        <begin position="114"/>
        <end position="265"/>
    </location>
</feature>
<evidence type="ECO:0000256" key="8">
    <source>
        <dbReference type="SAM" id="MobiDB-lite"/>
    </source>
</evidence>
<keyword evidence="5" id="KW-0511">Multifunctional enzyme</keyword>
<dbReference type="InterPro" id="IPR001264">
    <property type="entry name" value="Glyco_trans_51"/>
</dbReference>
<dbReference type="InterPro" id="IPR023346">
    <property type="entry name" value="Lysozyme-like_dom_sf"/>
</dbReference>
<dbReference type="SUPFAM" id="SSF53955">
    <property type="entry name" value="Lysozyme-like"/>
    <property type="match status" value="1"/>
</dbReference>
<dbReference type="InterPro" id="IPR012338">
    <property type="entry name" value="Beta-lactam/transpept-like"/>
</dbReference>
<dbReference type="Pfam" id="PF00912">
    <property type="entry name" value="Transgly"/>
    <property type="match status" value="1"/>
</dbReference>
<keyword evidence="1" id="KW-0121">Carboxypeptidase</keyword>
<name>A0A1G2D999_9BACT</name>
<dbReference type="PANTHER" id="PTHR32282">
    <property type="entry name" value="BINDING PROTEIN TRANSPEPTIDASE, PUTATIVE-RELATED"/>
    <property type="match status" value="1"/>
</dbReference>
<proteinExistence type="predicted"/>
<dbReference type="PANTHER" id="PTHR32282:SF33">
    <property type="entry name" value="PEPTIDOGLYCAN GLYCOSYLTRANSFERASE"/>
    <property type="match status" value="1"/>
</dbReference>
<dbReference type="Gene3D" id="1.10.3810.10">
    <property type="entry name" value="Biosynthetic peptidoglycan transglycosylase-like"/>
    <property type="match status" value="1"/>
</dbReference>
<accession>A0A1G2D999</accession>
<comment type="caution">
    <text evidence="11">The sequence shown here is derived from an EMBL/GenBank/DDBJ whole genome shotgun (WGS) entry which is preliminary data.</text>
</comment>
<evidence type="ECO:0000256" key="1">
    <source>
        <dbReference type="ARBA" id="ARBA00022645"/>
    </source>
</evidence>
<dbReference type="Proteomes" id="UP000177996">
    <property type="component" value="Unassembled WGS sequence"/>
</dbReference>
<comment type="catalytic activity">
    <reaction evidence="7">
        <text>[GlcNAc-(1-&gt;4)-Mur2Ac(oyl-L-Ala-gamma-D-Glu-L-Lys-D-Ala-D-Ala)](n)-di-trans,octa-cis-undecaprenyl diphosphate + beta-D-GlcNAc-(1-&gt;4)-Mur2Ac(oyl-L-Ala-gamma-D-Glu-L-Lys-D-Ala-D-Ala)-di-trans,octa-cis-undecaprenyl diphosphate = [GlcNAc-(1-&gt;4)-Mur2Ac(oyl-L-Ala-gamma-D-Glu-L-Lys-D-Ala-D-Ala)](n+1)-di-trans,octa-cis-undecaprenyl diphosphate + di-trans,octa-cis-undecaprenyl diphosphate + H(+)</text>
        <dbReference type="Rhea" id="RHEA:23708"/>
        <dbReference type="Rhea" id="RHEA-COMP:9602"/>
        <dbReference type="Rhea" id="RHEA-COMP:9603"/>
        <dbReference type="ChEBI" id="CHEBI:15378"/>
        <dbReference type="ChEBI" id="CHEBI:58405"/>
        <dbReference type="ChEBI" id="CHEBI:60033"/>
        <dbReference type="ChEBI" id="CHEBI:78435"/>
        <dbReference type="EC" id="2.4.99.28"/>
    </reaction>
</comment>
<evidence type="ECO:0000256" key="5">
    <source>
        <dbReference type="ARBA" id="ARBA00023268"/>
    </source>
</evidence>
<evidence type="ECO:0000256" key="3">
    <source>
        <dbReference type="ARBA" id="ARBA00022676"/>
    </source>
</evidence>
<dbReference type="InterPro" id="IPR036950">
    <property type="entry name" value="PBP_transglycosylase"/>
</dbReference>
<evidence type="ECO:0000313" key="11">
    <source>
        <dbReference type="EMBL" id="OGZ10215.1"/>
    </source>
</evidence>
<gene>
    <name evidence="11" type="ORF">A3D65_03925</name>
</gene>
<evidence type="ECO:0000259" key="10">
    <source>
        <dbReference type="Pfam" id="PF00912"/>
    </source>
</evidence>